<feature type="region of interest" description="Disordered" evidence="7">
    <location>
        <begin position="428"/>
        <end position="471"/>
    </location>
</feature>
<organism evidence="10 11">
    <name type="scientific">Boothiomyces macroporosus</name>
    <dbReference type="NCBI Taxonomy" id="261099"/>
    <lineage>
        <taxon>Eukaryota</taxon>
        <taxon>Fungi</taxon>
        <taxon>Fungi incertae sedis</taxon>
        <taxon>Chytridiomycota</taxon>
        <taxon>Chytridiomycota incertae sedis</taxon>
        <taxon>Chytridiomycetes</taxon>
        <taxon>Rhizophydiales</taxon>
        <taxon>Terramycetaceae</taxon>
        <taxon>Boothiomyces</taxon>
    </lineage>
</organism>
<keyword evidence="4" id="KW-0418">Kinase</keyword>
<dbReference type="CDD" id="cd14003">
    <property type="entry name" value="STKc_AMPK-like"/>
    <property type="match status" value="1"/>
</dbReference>
<dbReference type="SUPFAM" id="SSF56112">
    <property type="entry name" value="Protein kinase-like (PK-like)"/>
    <property type="match status" value="1"/>
</dbReference>
<dbReference type="Proteomes" id="UP001210925">
    <property type="component" value="Unassembled WGS sequence"/>
</dbReference>
<feature type="compositionally biased region" description="Polar residues" evidence="7">
    <location>
        <begin position="459"/>
        <end position="468"/>
    </location>
</feature>
<proteinExistence type="predicted"/>
<dbReference type="SMART" id="SM00220">
    <property type="entry name" value="S_TKc"/>
    <property type="match status" value="1"/>
</dbReference>
<dbReference type="GO" id="GO:0004674">
    <property type="term" value="F:protein serine/threonine kinase activity"/>
    <property type="evidence" value="ECO:0007669"/>
    <property type="project" value="UniProtKB-KW"/>
</dbReference>
<dbReference type="InterPro" id="IPR008271">
    <property type="entry name" value="Ser/Thr_kinase_AS"/>
</dbReference>
<protein>
    <recommendedName>
        <fullName evidence="12">Non-specific serine/threonine protein kinase</fullName>
    </recommendedName>
</protein>
<dbReference type="Pfam" id="PF02149">
    <property type="entry name" value="KA1"/>
    <property type="match status" value="1"/>
</dbReference>
<evidence type="ECO:0000256" key="2">
    <source>
        <dbReference type="ARBA" id="ARBA00022679"/>
    </source>
</evidence>
<dbReference type="Pfam" id="PF00069">
    <property type="entry name" value="Pkinase"/>
    <property type="match status" value="1"/>
</dbReference>
<feature type="domain" description="Protein kinase" evidence="8">
    <location>
        <begin position="23"/>
        <end position="284"/>
    </location>
</feature>
<dbReference type="PANTHER" id="PTHR24346">
    <property type="entry name" value="MAP/MICROTUBULE AFFINITY-REGULATING KINASE"/>
    <property type="match status" value="1"/>
</dbReference>
<comment type="caution">
    <text evidence="10">The sequence shown here is derived from an EMBL/GenBank/DDBJ whole genome shotgun (WGS) entry which is preliminary data.</text>
</comment>
<dbReference type="GO" id="GO:0035556">
    <property type="term" value="P:intracellular signal transduction"/>
    <property type="evidence" value="ECO:0007669"/>
    <property type="project" value="TreeGrafter"/>
</dbReference>
<dbReference type="FunFam" id="3.30.200.20:FF:000003">
    <property type="entry name" value="Non-specific serine/threonine protein kinase"/>
    <property type="match status" value="1"/>
</dbReference>
<reference evidence="10" key="1">
    <citation type="submission" date="2020-05" db="EMBL/GenBank/DDBJ databases">
        <title>Phylogenomic resolution of chytrid fungi.</title>
        <authorList>
            <person name="Stajich J.E."/>
            <person name="Amses K."/>
            <person name="Simmons R."/>
            <person name="Seto K."/>
            <person name="Myers J."/>
            <person name="Bonds A."/>
            <person name="Quandt C.A."/>
            <person name="Barry K."/>
            <person name="Liu P."/>
            <person name="Grigoriev I."/>
            <person name="Longcore J.E."/>
            <person name="James T.Y."/>
        </authorList>
    </citation>
    <scope>NUCLEOTIDE SEQUENCE</scope>
    <source>
        <strain evidence="10">PLAUS21</strain>
    </source>
</reference>
<evidence type="ECO:0000256" key="4">
    <source>
        <dbReference type="ARBA" id="ARBA00022777"/>
    </source>
</evidence>
<keyword evidence="2" id="KW-0808">Transferase</keyword>
<dbReference type="InterPro" id="IPR000719">
    <property type="entry name" value="Prot_kinase_dom"/>
</dbReference>
<gene>
    <name evidence="10" type="ORF">HK103_000651</name>
</gene>
<evidence type="ECO:0000256" key="6">
    <source>
        <dbReference type="PROSITE-ProRule" id="PRU10141"/>
    </source>
</evidence>
<dbReference type="PROSITE" id="PS00107">
    <property type="entry name" value="PROTEIN_KINASE_ATP"/>
    <property type="match status" value="1"/>
</dbReference>
<dbReference type="EMBL" id="JADGKB010000011">
    <property type="protein sequence ID" value="KAJ3260509.1"/>
    <property type="molecule type" value="Genomic_DNA"/>
</dbReference>
<evidence type="ECO:0000259" key="9">
    <source>
        <dbReference type="PROSITE" id="PS50032"/>
    </source>
</evidence>
<evidence type="ECO:0000256" key="3">
    <source>
        <dbReference type="ARBA" id="ARBA00022741"/>
    </source>
</evidence>
<evidence type="ECO:0000256" key="7">
    <source>
        <dbReference type="SAM" id="MobiDB-lite"/>
    </source>
</evidence>
<dbReference type="AlphaFoldDB" id="A0AAD5UKG2"/>
<evidence type="ECO:0000256" key="5">
    <source>
        <dbReference type="ARBA" id="ARBA00022840"/>
    </source>
</evidence>
<dbReference type="PROSITE" id="PS50011">
    <property type="entry name" value="PROTEIN_KINASE_DOM"/>
    <property type="match status" value="1"/>
</dbReference>
<evidence type="ECO:0000313" key="11">
    <source>
        <dbReference type="Proteomes" id="UP001210925"/>
    </source>
</evidence>
<dbReference type="FunFam" id="1.10.510.10:FF:000571">
    <property type="entry name" value="Maternal embryonic leucine zipper kinase"/>
    <property type="match status" value="1"/>
</dbReference>
<accession>A0AAD5UKG2</accession>
<feature type="binding site" evidence="6">
    <location>
        <position position="56"/>
    </location>
    <ligand>
        <name>ATP</name>
        <dbReference type="ChEBI" id="CHEBI:30616"/>
    </ligand>
</feature>
<dbReference type="GO" id="GO:0005737">
    <property type="term" value="C:cytoplasm"/>
    <property type="evidence" value="ECO:0007669"/>
    <property type="project" value="TreeGrafter"/>
</dbReference>
<keyword evidence="3 6" id="KW-0547">Nucleotide-binding</keyword>
<dbReference type="InterPro" id="IPR001772">
    <property type="entry name" value="KA1_dom"/>
</dbReference>
<dbReference type="PANTHER" id="PTHR24346:SF110">
    <property type="entry name" value="NON-SPECIFIC SERINE_THREONINE PROTEIN KINASE"/>
    <property type="match status" value="1"/>
</dbReference>
<name>A0AAD5UKG2_9FUNG</name>
<evidence type="ECO:0000256" key="1">
    <source>
        <dbReference type="ARBA" id="ARBA00022527"/>
    </source>
</evidence>
<sequence>MSGTAATSSLAYSHKNTGTFGPYRLGRTIGEGEFGKVKLGYHITTGEEVAIKFIKKESVTTTEKRFKLQREISILRTVSHPNLVHLIEVIENDTHIGMVLEYASGGELFEYILSRQNLSEKEAAKFFFQLIDGVSFLHHNGYVHRDLKLENLLLDKNRNMIITDFGFANFYQPMGDRILSTSCGSPVYAAPELVVNDEYIGELADIWSCGVILYAMVCGSLPFDDDPENEDGENMAQLYKHIYESELTFPVKLSAECKHLLRRILNTNPNERATMQEIKSHKWLQPYWDMFTPLPEHTGPLLPAEFGVQEVPSSPIPINGVHQHEVPEEPVEFDEDLSVVNLEEEDIPTISYSLHDMMVLEEEPEPVIVETMDVQPSNNPLETAVEVNGESQQSEKVPEMTVAVETDDLVPELPKDIKSKVSFVSGKSNASMNSISTTDTVKHSPAVTQSEVNYGRPKQPTSRNSVQLDSKRTKFQEEAKRAQSMDHRPIFSTGAFLFTLDYANRNSKSYSRSESKSLSHYGSMESIRSIKYHSGPIDQRALTTLPPSKLLTLVVQVLQQMNLNVAMTDNPYKLSVLKHADVHEPKKKSGSPFTNMMLKLRYIRQFGLQYNRGFDGTSTLPPILNQNRKEATTDLKFFVMIHRIKNLEGLLIVDLKRASGDIWEFKRLYHSVIAKLDLTGEFGDMV</sequence>
<feature type="compositionally biased region" description="Polar residues" evidence="7">
    <location>
        <begin position="428"/>
        <end position="439"/>
    </location>
</feature>
<dbReference type="PROSITE" id="PS50032">
    <property type="entry name" value="KA1"/>
    <property type="match status" value="1"/>
</dbReference>
<dbReference type="GO" id="GO:0005524">
    <property type="term" value="F:ATP binding"/>
    <property type="evidence" value="ECO:0007669"/>
    <property type="project" value="UniProtKB-UniRule"/>
</dbReference>
<keyword evidence="5 6" id="KW-0067">ATP-binding</keyword>
<evidence type="ECO:0008006" key="12">
    <source>
        <dbReference type="Google" id="ProtNLM"/>
    </source>
</evidence>
<dbReference type="Gene3D" id="3.30.310.80">
    <property type="entry name" value="Kinase associated domain 1, KA1"/>
    <property type="match status" value="1"/>
</dbReference>
<keyword evidence="11" id="KW-1185">Reference proteome</keyword>
<dbReference type="Gene3D" id="1.10.510.10">
    <property type="entry name" value="Transferase(Phosphotransferase) domain 1"/>
    <property type="match status" value="1"/>
</dbReference>
<feature type="domain" description="KA1" evidence="9">
    <location>
        <begin position="628"/>
        <end position="678"/>
    </location>
</feature>
<evidence type="ECO:0000259" key="8">
    <source>
        <dbReference type="PROSITE" id="PS50011"/>
    </source>
</evidence>
<keyword evidence="1" id="KW-0723">Serine/threonine-protein kinase</keyword>
<evidence type="ECO:0000313" key="10">
    <source>
        <dbReference type="EMBL" id="KAJ3260509.1"/>
    </source>
</evidence>
<dbReference type="InterPro" id="IPR011009">
    <property type="entry name" value="Kinase-like_dom_sf"/>
</dbReference>
<dbReference type="PROSITE" id="PS00108">
    <property type="entry name" value="PROTEIN_KINASE_ST"/>
    <property type="match status" value="1"/>
</dbReference>
<dbReference type="InterPro" id="IPR017441">
    <property type="entry name" value="Protein_kinase_ATP_BS"/>
</dbReference>